<dbReference type="AlphaFoldDB" id="A0A081RIW9"/>
<dbReference type="Gene3D" id="1.10.3680.10">
    <property type="entry name" value="TerB-like"/>
    <property type="match status" value="1"/>
</dbReference>
<proteinExistence type="predicted"/>
<evidence type="ECO:0000313" key="1">
    <source>
        <dbReference type="EMBL" id="KEQ55142.1"/>
    </source>
</evidence>
<evidence type="ECO:0000313" key="2">
    <source>
        <dbReference type="Proteomes" id="UP000028411"/>
    </source>
</evidence>
<organism evidence="1 2">
    <name type="scientific">Sphingobium chlorophenolicum</name>
    <dbReference type="NCBI Taxonomy" id="46429"/>
    <lineage>
        <taxon>Bacteria</taxon>
        <taxon>Pseudomonadati</taxon>
        <taxon>Pseudomonadota</taxon>
        <taxon>Alphaproteobacteria</taxon>
        <taxon>Sphingomonadales</taxon>
        <taxon>Sphingomonadaceae</taxon>
        <taxon>Sphingobium</taxon>
    </lineage>
</organism>
<dbReference type="Proteomes" id="UP000028411">
    <property type="component" value="Unassembled WGS sequence"/>
</dbReference>
<comment type="caution">
    <text evidence="1">The sequence shown here is derived from an EMBL/GenBank/DDBJ whole genome shotgun (WGS) entry which is preliminary data.</text>
</comment>
<accession>A0A081RIW9</accession>
<gene>
    <name evidence="1" type="ORF">BV95_00691</name>
</gene>
<dbReference type="InterPro" id="IPR029024">
    <property type="entry name" value="TerB-like"/>
</dbReference>
<dbReference type="eggNOG" id="ENOG5032BWS">
    <property type="taxonomic scope" value="Bacteria"/>
</dbReference>
<reference evidence="1 2" key="1">
    <citation type="submission" date="2014-02" db="EMBL/GenBank/DDBJ databases">
        <title>Whole genome sequence of Sphingobium chlorophenolicum NBRC 16172.</title>
        <authorList>
            <person name="Gan H.M."/>
            <person name="Gan H.Y."/>
            <person name="Chew T.H."/>
            <person name="Savka M.A."/>
        </authorList>
    </citation>
    <scope>NUCLEOTIDE SEQUENCE [LARGE SCALE GENOMIC DNA]</scope>
    <source>
        <strain evidence="1 2">NBRC 16172</strain>
    </source>
</reference>
<sequence length="214" mass="23845">MPYDVAFRHQQALDPSALVTIGASLHAITRAIDDCRNAGIAFETDPAVILLARHLASVTAPQSEDALLKRRCMDRIAELRQHPALLTLAVRGVAHDAAAKDRFHSDGRKALRRLADTLGLDPAHYDLRSNRSHASRSGEITLHGEELWMQLSLHGTMADREVIYRRVSGRHDHLGERDCYASIRDLLAPERFAVRLRKELRLTAPVAEPVSLFG</sequence>
<protein>
    <submittedName>
        <fullName evidence="1">Uncharacterized protein</fullName>
    </submittedName>
</protein>
<dbReference type="PATRIC" id="fig|46429.4.peg.673"/>
<dbReference type="RefSeq" id="WP_037447363.1">
    <property type="nucleotide sequence ID" value="NZ_JFHR01000003.1"/>
</dbReference>
<dbReference type="EMBL" id="JFHR01000003">
    <property type="protein sequence ID" value="KEQ55142.1"/>
    <property type="molecule type" value="Genomic_DNA"/>
</dbReference>
<name>A0A081RIW9_SPHCR</name>
<dbReference type="OrthoDB" id="6894039at2"/>